<dbReference type="SUPFAM" id="SSF81345">
    <property type="entry name" value="ABC transporter involved in vitamin B12 uptake, BtuC"/>
    <property type="match status" value="1"/>
</dbReference>
<feature type="transmembrane region" description="Helical" evidence="8">
    <location>
        <begin position="92"/>
        <end position="113"/>
    </location>
</feature>
<evidence type="ECO:0000256" key="2">
    <source>
        <dbReference type="ARBA" id="ARBA00007935"/>
    </source>
</evidence>
<keyword evidence="5 8" id="KW-0812">Transmembrane</keyword>
<comment type="caution">
    <text evidence="9">The sequence shown here is derived from an EMBL/GenBank/DDBJ whole genome shotgun (WGS) entry which is preliminary data.</text>
</comment>
<name>A0A0J9E0F3_9RHOB</name>
<evidence type="ECO:0000256" key="4">
    <source>
        <dbReference type="ARBA" id="ARBA00022475"/>
    </source>
</evidence>
<evidence type="ECO:0000256" key="5">
    <source>
        <dbReference type="ARBA" id="ARBA00022692"/>
    </source>
</evidence>
<dbReference type="PANTHER" id="PTHR30472:SF19">
    <property type="entry name" value="PETROBACTIN IMPORT SYSTEM PERMEASE PROTEIN YCLO"/>
    <property type="match status" value="1"/>
</dbReference>
<dbReference type="Proteomes" id="UP000037178">
    <property type="component" value="Unassembled WGS sequence"/>
</dbReference>
<comment type="subcellular location">
    <subcellularLocation>
        <location evidence="1">Cell membrane</location>
        <topology evidence="1">Multi-pass membrane protein</topology>
    </subcellularLocation>
</comment>
<keyword evidence="4" id="KW-1003">Cell membrane</keyword>
<evidence type="ECO:0000313" key="9">
    <source>
        <dbReference type="EMBL" id="KMW56200.1"/>
    </source>
</evidence>
<comment type="similarity">
    <text evidence="2">Belongs to the binding-protein-dependent transport system permease family. FecCD subfamily.</text>
</comment>
<dbReference type="AlphaFoldDB" id="A0A0J9E0F3"/>
<evidence type="ECO:0000256" key="1">
    <source>
        <dbReference type="ARBA" id="ARBA00004651"/>
    </source>
</evidence>
<evidence type="ECO:0000256" key="6">
    <source>
        <dbReference type="ARBA" id="ARBA00022989"/>
    </source>
</evidence>
<evidence type="ECO:0000256" key="7">
    <source>
        <dbReference type="ARBA" id="ARBA00023136"/>
    </source>
</evidence>
<reference evidence="9 10" key="1">
    <citation type="submission" date="2015-06" db="EMBL/GenBank/DDBJ databases">
        <title>Draft genome sequence of an Alphaproteobacteria species associated to the Mediterranean sponge Oscarella lobularis.</title>
        <authorList>
            <person name="Jourda C."/>
            <person name="Santini S."/>
            <person name="Claverie J.-M."/>
        </authorList>
    </citation>
    <scope>NUCLEOTIDE SEQUENCE [LARGE SCALE GENOMIC DNA]</scope>
    <source>
        <strain evidence="9">IGS</strain>
    </source>
</reference>
<proteinExistence type="inferred from homology"/>
<dbReference type="CDD" id="cd06550">
    <property type="entry name" value="TM_ABC_iron-siderophores_like"/>
    <property type="match status" value="1"/>
</dbReference>
<evidence type="ECO:0000256" key="3">
    <source>
        <dbReference type="ARBA" id="ARBA00022448"/>
    </source>
</evidence>
<keyword evidence="6 8" id="KW-1133">Transmembrane helix</keyword>
<feature type="transmembrane region" description="Helical" evidence="8">
    <location>
        <begin position="254"/>
        <end position="274"/>
    </location>
</feature>
<dbReference type="Pfam" id="PF01032">
    <property type="entry name" value="FecCD"/>
    <property type="match status" value="1"/>
</dbReference>
<protein>
    <submittedName>
        <fullName evidence="9">Petrobactin ABC transporter, permease protein II</fullName>
    </submittedName>
</protein>
<dbReference type="InterPro" id="IPR000522">
    <property type="entry name" value="ABC_transptr_permease_BtuC"/>
</dbReference>
<feature type="transmembrane region" description="Helical" evidence="8">
    <location>
        <begin position="214"/>
        <end position="242"/>
    </location>
</feature>
<dbReference type="STRING" id="1675527.AIOL_001152"/>
<organism evidence="9 10">
    <name type="scientific">Candidatus Rhodobacter oscarellae</name>
    <dbReference type="NCBI Taxonomy" id="1675527"/>
    <lineage>
        <taxon>Bacteria</taxon>
        <taxon>Pseudomonadati</taxon>
        <taxon>Pseudomonadota</taxon>
        <taxon>Alphaproteobacteria</taxon>
        <taxon>Rhodobacterales</taxon>
        <taxon>Rhodobacter group</taxon>
        <taxon>Rhodobacter</taxon>
    </lineage>
</organism>
<evidence type="ECO:0000313" key="10">
    <source>
        <dbReference type="Proteomes" id="UP000037178"/>
    </source>
</evidence>
<feature type="transmembrane region" description="Helical" evidence="8">
    <location>
        <begin position="64"/>
        <end position="86"/>
    </location>
</feature>
<dbReference type="GO" id="GO:0033214">
    <property type="term" value="P:siderophore-iron import into cell"/>
    <property type="evidence" value="ECO:0007669"/>
    <property type="project" value="TreeGrafter"/>
</dbReference>
<feature type="transmembrane region" description="Helical" evidence="8">
    <location>
        <begin position="120"/>
        <end position="141"/>
    </location>
</feature>
<gene>
    <name evidence="9" type="ORF">AIOL_001152</name>
</gene>
<keyword evidence="3" id="KW-0813">Transport</keyword>
<dbReference type="InterPro" id="IPR037294">
    <property type="entry name" value="ABC_BtuC-like"/>
</dbReference>
<dbReference type="EMBL" id="LFTY01000002">
    <property type="protein sequence ID" value="KMW56200.1"/>
    <property type="molecule type" value="Genomic_DNA"/>
</dbReference>
<evidence type="ECO:0000256" key="8">
    <source>
        <dbReference type="SAM" id="Phobius"/>
    </source>
</evidence>
<accession>A0A0J9E0F3</accession>
<keyword evidence="7 8" id="KW-0472">Membrane</keyword>
<dbReference type="PANTHER" id="PTHR30472">
    <property type="entry name" value="FERRIC ENTEROBACTIN TRANSPORT SYSTEM PERMEASE PROTEIN"/>
    <property type="match status" value="1"/>
</dbReference>
<dbReference type="GO" id="GO:0005886">
    <property type="term" value="C:plasma membrane"/>
    <property type="evidence" value="ECO:0007669"/>
    <property type="project" value="UniProtKB-SubCell"/>
</dbReference>
<dbReference type="Gene3D" id="1.10.3470.10">
    <property type="entry name" value="ABC transporter involved in vitamin B12 uptake, BtuC"/>
    <property type="match status" value="1"/>
</dbReference>
<dbReference type="GO" id="GO:0022857">
    <property type="term" value="F:transmembrane transporter activity"/>
    <property type="evidence" value="ECO:0007669"/>
    <property type="project" value="InterPro"/>
</dbReference>
<feature type="transmembrane region" description="Helical" evidence="8">
    <location>
        <begin position="32"/>
        <end position="52"/>
    </location>
</feature>
<feature type="transmembrane region" description="Helical" evidence="8">
    <location>
        <begin position="280"/>
        <end position="301"/>
    </location>
</feature>
<dbReference type="PATRIC" id="fig|1675527.3.peg.1229"/>
<sequence length="306" mass="33269">MVALLGLCCMLYMTWGARAPWGFVLPFRGTKLAALLLVGVSVSTATLMFQTITQNRILTPSIMGFDALYVFLLTSAVFAFGGMNFVQVQPQITFLVAAVALTCASLLLFSTMLITARSDLLRMVLTGIIFGALCRSLTSFLQRMMDPNEFAVVQVASFARFTQIETDLLALAAVITSFVFARAWQLRHRLDVLALGRGTAITLGEPPRRLELEVLILIAILVSVSTALVGPVAFLGLLVVSIARLITRTETHRYLFPSAALIAGVTLVGGQLLMERVFQLTTPLSVVIDLVGGLVFLMLLLKGLRR</sequence>
<keyword evidence="10" id="KW-1185">Reference proteome</keyword>